<comment type="caution">
    <text evidence="4">The sequence shown here is derived from an EMBL/GenBank/DDBJ whole genome shotgun (WGS) entry which is preliminary data.</text>
</comment>
<dbReference type="RefSeq" id="WP_103550830.1">
    <property type="nucleotide sequence ID" value="NZ_JBHJSK010000008.1"/>
</dbReference>
<dbReference type="SUPFAM" id="SSF50998">
    <property type="entry name" value="Quinoprotein alcohol dehydrogenase-like"/>
    <property type="match status" value="2"/>
</dbReference>
<dbReference type="SMART" id="SM00564">
    <property type="entry name" value="PQQ"/>
    <property type="match status" value="5"/>
</dbReference>
<evidence type="ECO:0000313" key="5">
    <source>
        <dbReference type="Proteomes" id="UP000236178"/>
    </source>
</evidence>
<dbReference type="Proteomes" id="UP000236178">
    <property type="component" value="Unassembled WGS sequence"/>
</dbReference>
<dbReference type="PANTHER" id="PTHR34512">
    <property type="entry name" value="CELL SURFACE PROTEIN"/>
    <property type="match status" value="1"/>
</dbReference>
<evidence type="ECO:0000313" key="4">
    <source>
        <dbReference type="EMBL" id="PKT71290.1"/>
    </source>
</evidence>
<proteinExistence type="predicted"/>
<dbReference type="InterPro" id="IPR015943">
    <property type="entry name" value="WD40/YVTN_repeat-like_dom_sf"/>
</dbReference>
<feature type="signal peptide" evidence="2">
    <location>
        <begin position="1"/>
        <end position="35"/>
    </location>
</feature>
<feature type="domain" description="Pyrrolo-quinoline quinone repeat" evidence="3">
    <location>
        <begin position="289"/>
        <end position="383"/>
    </location>
</feature>
<dbReference type="Gene3D" id="2.130.10.10">
    <property type="entry name" value="YVTN repeat-like/Quinoprotein amine dehydrogenase"/>
    <property type="match status" value="1"/>
</dbReference>
<reference evidence="4 5" key="1">
    <citation type="submission" date="2017-12" db="EMBL/GenBank/DDBJ databases">
        <title>Streptomyces populusis sp. nov., a novel endophytic actinobacterium isolated from stems of Populus adenopoda Maxim.</title>
        <authorList>
            <person name="Wang Z."/>
        </authorList>
    </citation>
    <scope>NUCLEOTIDE SEQUENCE [LARGE SCALE GENOMIC DNA]</scope>
    <source>
        <strain evidence="4 5">A249</strain>
    </source>
</reference>
<dbReference type="PANTHER" id="PTHR34512:SF30">
    <property type="entry name" value="OUTER MEMBRANE PROTEIN ASSEMBLY FACTOR BAMB"/>
    <property type="match status" value="1"/>
</dbReference>
<dbReference type="InterPro" id="IPR002372">
    <property type="entry name" value="PQQ_rpt_dom"/>
</dbReference>
<dbReference type="EMBL" id="PJOS01000036">
    <property type="protein sequence ID" value="PKT71290.1"/>
    <property type="molecule type" value="Genomic_DNA"/>
</dbReference>
<dbReference type="InterPro" id="IPR011047">
    <property type="entry name" value="Quinoprotein_ADH-like_sf"/>
</dbReference>
<accession>A0A2I0SN01</accession>
<evidence type="ECO:0000256" key="1">
    <source>
        <dbReference type="SAM" id="MobiDB-lite"/>
    </source>
</evidence>
<feature type="domain" description="Pyrrolo-quinoline quinone repeat" evidence="3">
    <location>
        <begin position="60"/>
        <end position="197"/>
    </location>
</feature>
<feature type="compositionally biased region" description="Low complexity" evidence="1">
    <location>
        <begin position="29"/>
        <end position="47"/>
    </location>
</feature>
<keyword evidence="5" id="KW-1185">Reference proteome</keyword>
<dbReference type="OrthoDB" id="3453891at2"/>
<dbReference type="InterPro" id="IPR018391">
    <property type="entry name" value="PQQ_b-propeller_rpt"/>
</dbReference>
<evidence type="ECO:0000259" key="3">
    <source>
        <dbReference type="Pfam" id="PF13360"/>
    </source>
</evidence>
<feature type="region of interest" description="Disordered" evidence="1">
    <location>
        <begin position="29"/>
        <end position="62"/>
    </location>
</feature>
<dbReference type="Pfam" id="PF13360">
    <property type="entry name" value="PQQ_2"/>
    <property type="match status" value="2"/>
</dbReference>
<dbReference type="AlphaFoldDB" id="A0A2I0SN01"/>
<organism evidence="4 5">
    <name type="scientific">Streptomyces populi</name>
    <dbReference type="NCBI Taxonomy" id="2058924"/>
    <lineage>
        <taxon>Bacteria</taxon>
        <taxon>Bacillati</taxon>
        <taxon>Actinomycetota</taxon>
        <taxon>Actinomycetes</taxon>
        <taxon>Kitasatosporales</taxon>
        <taxon>Streptomycetaceae</taxon>
        <taxon>Streptomyces</taxon>
    </lineage>
</organism>
<sequence length="404" mass="42687">MPSFLTPRLANAFLLAALGIPALTACSTGSGPAHAASAPTSPAARPGPFGPRTLASEPRELGGKPIAVGAGVVLTLPDERSSLVAYDPATGAQRWKSSVRSGYAEQAWPVGSDFIVSWGNQSPEGNDQSTVGDFVARLDGRTGKPVWATRVSEWPSRGSDDISFRPRAGVVLVSGRSRYSWTTALDLETGKARWKQTDSVLTAADFDAGDFGGNYALVYKQFDSYADTGRLMRINPSKGKALWTVALGKAYGTTLYNVRNHIVVSRRGRDGVGSVMFLDGATGKRVSVVHGAVRAHDDNIVVISSETGVAAYDQSGNKRWEVADLVIEKGRRAFSDGKTVYLLTGSEKQGALSLVGLDAASGKQVTSLTHQTEAELLGTVNGFLVAESPYGNEGLIFAGKPEHA</sequence>
<keyword evidence="2" id="KW-0732">Signal</keyword>
<evidence type="ECO:0000256" key="2">
    <source>
        <dbReference type="SAM" id="SignalP"/>
    </source>
</evidence>
<feature type="chain" id="PRO_5014172283" description="Pyrrolo-quinoline quinone repeat domain-containing protein" evidence="2">
    <location>
        <begin position="36"/>
        <end position="404"/>
    </location>
</feature>
<protein>
    <recommendedName>
        <fullName evidence="3">Pyrrolo-quinoline quinone repeat domain-containing protein</fullName>
    </recommendedName>
</protein>
<dbReference type="Gene3D" id="2.140.10.10">
    <property type="entry name" value="Quinoprotein alcohol dehydrogenase-like superfamily"/>
    <property type="match status" value="1"/>
</dbReference>
<gene>
    <name evidence="4" type="ORF">CW362_19735</name>
</gene>
<name>A0A2I0SN01_9ACTN</name>